<gene>
    <name evidence="9" type="ORF">FHP25_27250</name>
</gene>
<dbReference type="GO" id="GO:1902600">
    <property type="term" value="P:proton transmembrane transport"/>
    <property type="evidence" value="ECO:0007669"/>
    <property type="project" value="InterPro"/>
</dbReference>
<evidence type="ECO:0000256" key="5">
    <source>
        <dbReference type="ARBA" id="ARBA00022989"/>
    </source>
</evidence>
<evidence type="ECO:0000313" key="9">
    <source>
        <dbReference type="EMBL" id="TXL72122.1"/>
    </source>
</evidence>
<comment type="subcellular location">
    <subcellularLocation>
        <location evidence="1">Membrane</location>
        <topology evidence="1">Multi-pass membrane protein</topology>
    </subcellularLocation>
</comment>
<dbReference type="InterPro" id="IPR006153">
    <property type="entry name" value="Cation/H_exchanger_TM"/>
</dbReference>
<accession>A0A5C8PF35</accession>
<keyword evidence="6 7" id="KW-0472">Membrane</keyword>
<dbReference type="PANTHER" id="PTHR42751:SF1">
    <property type="entry name" value="CATION_PROTON ANTIPORTER YBAL-RELATED"/>
    <property type="match status" value="1"/>
</dbReference>
<feature type="transmembrane region" description="Helical" evidence="7">
    <location>
        <begin position="148"/>
        <end position="171"/>
    </location>
</feature>
<feature type="domain" description="Cation/H+ exchanger transmembrane" evidence="8">
    <location>
        <begin position="178"/>
        <end position="315"/>
    </location>
</feature>
<organism evidence="9 10">
    <name type="scientific">Vineibacter terrae</name>
    <dbReference type="NCBI Taxonomy" id="2586908"/>
    <lineage>
        <taxon>Bacteria</taxon>
        <taxon>Pseudomonadati</taxon>
        <taxon>Pseudomonadota</taxon>
        <taxon>Alphaproteobacteria</taxon>
        <taxon>Hyphomicrobiales</taxon>
        <taxon>Vineibacter</taxon>
    </lineage>
</organism>
<protein>
    <recommendedName>
        <fullName evidence="8">Cation/H+ exchanger transmembrane domain-containing protein</fullName>
    </recommendedName>
</protein>
<feature type="transmembrane region" description="Helical" evidence="7">
    <location>
        <begin position="55"/>
        <end position="76"/>
    </location>
</feature>
<keyword evidence="10" id="KW-1185">Reference proteome</keyword>
<dbReference type="PANTHER" id="PTHR42751">
    <property type="entry name" value="SODIUM/HYDROGEN EXCHANGER FAMILY/TRKA DOMAIN PROTEIN"/>
    <property type="match status" value="1"/>
</dbReference>
<reference evidence="9 10" key="1">
    <citation type="submission" date="2019-06" db="EMBL/GenBank/DDBJ databases">
        <title>New taxonomy in bacterial strain CC-CFT640, isolated from vineyard.</title>
        <authorList>
            <person name="Lin S.-Y."/>
            <person name="Tsai C.-F."/>
            <person name="Young C.-C."/>
        </authorList>
    </citation>
    <scope>NUCLEOTIDE SEQUENCE [LARGE SCALE GENOMIC DNA]</scope>
    <source>
        <strain evidence="9 10">CC-CFT640</strain>
    </source>
</reference>
<feature type="transmembrane region" description="Helical" evidence="7">
    <location>
        <begin position="177"/>
        <end position="197"/>
    </location>
</feature>
<dbReference type="Gene3D" id="1.20.1530.20">
    <property type="match status" value="2"/>
</dbReference>
<keyword evidence="3" id="KW-0813">Transport</keyword>
<keyword evidence="5 7" id="KW-1133">Transmembrane helix</keyword>
<proteinExistence type="inferred from homology"/>
<dbReference type="OrthoDB" id="9781411at2"/>
<dbReference type="Pfam" id="PF00999">
    <property type="entry name" value="Na_H_Exchanger"/>
    <property type="match status" value="2"/>
</dbReference>
<feature type="transmembrane region" description="Helical" evidence="7">
    <location>
        <begin position="118"/>
        <end position="136"/>
    </location>
</feature>
<sequence>MSGDLSLMEVMAGGAVLALVLGMIAHRLRVPPLAGFVLAGVMLAPATPGPSISPVHAGLLADVGLVLLMLGIGLRAPWRALWPLDRAAVAGACARLGGGLAFGGLMGIGFGWSPATSMVFGACLAPASLVATRRLLGNRLCGSAGRFTANVAMIETLVCVAAAAVLPAVVGPAGGSAILPGMPLAIGALLVGAALGVDAAMRRTVEQMLPFMDAFAVPFFVALGMQFNWEAIAQMPVAFGATVLFVLVAKAVLLHPCAARAGLRCGPAVMAAGGLAQIGESSWMLVLTGVGTGLLDADAQALVLNAAAASTLVAALRARTWATPGAADVESGAA</sequence>
<comment type="similarity">
    <text evidence="2">Belongs to the monovalent cation:proton antiporter 2 (CPA2) transporter (TC 2.A.37) family.</text>
</comment>
<dbReference type="InterPro" id="IPR038770">
    <property type="entry name" value="Na+/solute_symporter_sf"/>
</dbReference>
<feature type="domain" description="Cation/H+ exchanger transmembrane" evidence="8">
    <location>
        <begin position="16"/>
        <end position="174"/>
    </location>
</feature>
<dbReference type="GO" id="GO:0015297">
    <property type="term" value="F:antiporter activity"/>
    <property type="evidence" value="ECO:0007669"/>
    <property type="project" value="InterPro"/>
</dbReference>
<name>A0A5C8PF35_9HYPH</name>
<evidence type="ECO:0000256" key="3">
    <source>
        <dbReference type="ARBA" id="ARBA00022448"/>
    </source>
</evidence>
<evidence type="ECO:0000256" key="2">
    <source>
        <dbReference type="ARBA" id="ARBA00005551"/>
    </source>
</evidence>
<keyword evidence="4 7" id="KW-0812">Transmembrane</keyword>
<feature type="transmembrane region" description="Helical" evidence="7">
    <location>
        <begin position="235"/>
        <end position="254"/>
    </location>
</feature>
<dbReference type="GO" id="GO:0016020">
    <property type="term" value="C:membrane"/>
    <property type="evidence" value="ECO:0007669"/>
    <property type="project" value="UniProtKB-SubCell"/>
</dbReference>
<evidence type="ECO:0000256" key="6">
    <source>
        <dbReference type="ARBA" id="ARBA00023136"/>
    </source>
</evidence>
<evidence type="ECO:0000256" key="7">
    <source>
        <dbReference type="SAM" id="Phobius"/>
    </source>
</evidence>
<feature type="transmembrane region" description="Helical" evidence="7">
    <location>
        <begin position="209"/>
        <end position="229"/>
    </location>
</feature>
<evidence type="ECO:0000313" key="10">
    <source>
        <dbReference type="Proteomes" id="UP000321638"/>
    </source>
</evidence>
<dbReference type="Proteomes" id="UP000321638">
    <property type="component" value="Unassembled WGS sequence"/>
</dbReference>
<feature type="transmembrane region" description="Helical" evidence="7">
    <location>
        <begin position="88"/>
        <end position="112"/>
    </location>
</feature>
<evidence type="ECO:0000259" key="8">
    <source>
        <dbReference type="Pfam" id="PF00999"/>
    </source>
</evidence>
<comment type="caution">
    <text evidence="9">The sequence shown here is derived from an EMBL/GenBank/DDBJ whole genome shotgun (WGS) entry which is preliminary data.</text>
</comment>
<dbReference type="EMBL" id="VDUZ01000036">
    <property type="protein sequence ID" value="TXL72122.1"/>
    <property type="molecule type" value="Genomic_DNA"/>
</dbReference>
<evidence type="ECO:0000256" key="4">
    <source>
        <dbReference type="ARBA" id="ARBA00022692"/>
    </source>
</evidence>
<evidence type="ECO:0000256" key="1">
    <source>
        <dbReference type="ARBA" id="ARBA00004141"/>
    </source>
</evidence>
<dbReference type="AlphaFoldDB" id="A0A5C8PF35"/>